<keyword evidence="2" id="KW-1185">Reference proteome</keyword>
<organism evidence="1 2">
    <name type="scientific">Gigaspora margarita</name>
    <dbReference type="NCBI Taxonomy" id="4874"/>
    <lineage>
        <taxon>Eukaryota</taxon>
        <taxon>Fungi</taxon>
        <taxon>Fungi incertae sedis</taxon>
        <taxon>Mucoromycota</taxon>
        <taxon>Glomeromycotina</taxon>
        <taxon>Glomeromycetes</taxon>
        <taxon>Diversisporales</taxon>
        <taxon>Gigasporaceae</taxon>
        <taxon>Gigaspora</taxon>
    </lineage>
</organism>
<dbReference type="EMBL" id="CAJVQB010001909">
    <property type="protein sequence ID" value="CAG8555386.1"/>
    <property type="molecule type" value="Genomic_DNA"/>
</dbReference>
<name>A0ABN7UE10_GIGMA</name>
<gene>
    <name evidence="1" type="ORF">GMARGA_LOCUS4759</name>
</gene>
<protein>
    <submittedName>
        <fullName evidence="1">7607_t:CDS:1</fullName>
    </submittedName>
</protein>
<accession>A0ABN7UE10</accession>
<comment type="caution">
    <text evidence="1">The sequence shown here is derived from an EMBL/GenBank/DDBJ whole genome shotgun (WGS) entry which is preliminary data.</text>
</comment>
<sequence length="41" mass="4852">EDSINDEPHEIYIKLDDLVSQYEATLEKEVKENDIDKNMID</sequence>
<dbReference type="Proteomes" id="UP000789901">
    <property type="component" value="Unassembled WGS sequence"/>
</dbReference>
<evidence type="ECO:0000313" key="2">
    <source>
        <dbReference type="Proteomes" id="UP000789901"/>
    </source>
</evidence>
<evidence type="ECO:0000313" key="1">
    <source>
        <dbReference type="EMBL" id="CAG8555386.1"/>
    </source>
</evidence>
<reference evidence="1 2" key="1">
    <citation type="submission" date="2021-06" db="EMBL/GenBank/DDBJ databases">
        <authorList>
            <person name="Kallberg Y."/>
            <person name="Tangrot J."/>
            <person name="Rosling A."/>
        </authorList>
    </citation>
    <scope>NUCLEOTIDE SEQUENCE [LARGE SCALE GENOMIC DNA]</scope>
    <source>
        <strain evidence="1 2">120-4 pot B 10/14</strain>
    </source>
</reference>
<proteinExistence type="predicted"/>
<feature type="non-terminal residue" evidence="1">
    <location>
        <position position="1"/>
    </location>
</feature>